<accession>A0A0E0JRR5</accession>
<dbReference type="Proteomes" id="UP000026962">
    <property type="component" value="Chromosome 1"/>
</dbReference>
<dbReference type="HOGENOM" id="CLU_2726567_0_0_1"/>
<reference evidence="1" key="1">
    <citation type="submission" date="2015-04" db="UniProtKB">
        <authorList>
            <consortium name="EnsemblPlants"/>
        </authorList>
    </citation>
    <scope>IDENTIFICATION</scope>
</reference>
<evidence type="ECO:0000313" key="1">
    <source>
        <dbReference type="EnsemblPlants" id="OPUNC01G37900.2"/>
    </source>
</evidence>
<evidence type="ECO:0000313" key="2">
    <source>
        <dbReference type="Proteomes" id="UP000026962"/>
    </source>
</evidence>
<protein>
    <submittedName>
        <fullName evidence="1">Uncharacterized protein</fullName>
    </submittedName>
</protein>
<dbReference type="EnsemblPlants" id="OPUNC01G37900.2">
    <property type="protein sequence ID" value="OPUNC01G37900.2"/>
    <property type="gene ID" value="OPUNC01G37900"/>
</dbReference>
<dbReference type="AlphaFoldDB" id="A0A0E0JRR5"/>
<proteinExistence type="predicted"/>
<keyword evidence="2" id="KW-1185">Reference proteome</keyword>
<organism evidence="1">
    <name type="scientific">Oryza punctata</name>
    <name type="common">Red rice</name>
    <dbReference type="NCBI Taxonomy" id="4537"/>
    <lineage>
        <taxon>Eukaryota</taxon>
        <taxon>Viridiplantae</taxon>
        <taxon>Streptophyta</taxon>
        <taxon>Embryophyta</taxon>
        <taxon>Tracheophyta</taxon>
        <taxon>Spermatophyta</taxon>
        <taxon>Magnoliopsida</taxon>
        <taxon>Liliopsida</taxon>
        <taxon>Poales</taxon>
        <taxon>Poaceae</taxon>
        <taxon>BOP clade</taxon>
        <taxon>Oryzoideae</taxon>
        <taxon>Oryzeae</taxon>
        <taxon>Oryzinae</taxon>
        <taxon>Oryza</taxon>
    </lineage>
</organism>
<sequence>MKRLGGGDAEAATCCLLRARNIAVRSVVRCWKGDVPYSEYLLGVLVASRQQLCSELIVLNTSEKGLLPRRID</sequence>
<reference evidence="1" key="2">
    <citation type="submission" date="2018-05" db="EMBL/GenBank/DDBJ databases">
        <title>OpunRS2 (Oryza punctata Reference Sequence Version 2).</title>
        <authorList>
            <person name="Zhang J."/>
            <person name="Kudrna D."/>
            <person name="Lee S."/>
            <person name="Talag J."/>
            <person name="Welchert J."/>
            <person name="Wing R.A."/>
        </authorList>
    </citation>
    <scope>NUCLEOTIDE SEQUENCE [LARGE SCALE GENOMIC DNA]</scope>
</reference>
<dbReference type="Gramene" id="OPUNC01G37900.2">
    <property type="protein sequence ID" value="OPUNC01G37900.2"/>
    <property type="gene ID" value="OPUNC01G37900"/>
</dbReference>
<name>A0A0E0JRR5_ORYPU</name>